<feature type="compositionally biased region" description="Polar residues" evidence="1">
    <location>
        <begin position="198"/>
        <end position="212"/>
    </location>
</feature>
<accession>A0AAT9FHD3</accession>
<dbReference type="KEGG" id="osu:NT6N_04310"/>
<reference evidence="2" key="1">
    <citation type="submission" date="2024-07" db="EMBL/GenBank/DDBJ databases">
        <title>Complete genome sequence of Verrucomicrobiaceae bacterium NT6N.</title>
        <authorList>
            <person name="Huang C."/>
            <person name="Takami H."/>
            <person name="Hamasaki K."/>
        </authorList>
    </citation>
    <scope>NUCLEOTIDE SEQUENCE</scope>
    <source>
        <strain evidence="2">NT6N</strain>
    </source>
</reference>
<dbReference type="EMBL" id="AP026866">
    <property type="protein sequence ID" value="BDS05391.1"/>
    <property type="molecule type" value="Genomic_DNA"/>
</dbReference>
<proteinExistence type="predicted"/>
<evidence type="ECO:0000313" key="2">
    <source>
        <dbReference type="EMBL" id="BDS05391.1"/>
    </source>
</evidence>
<sequence>MHRLTIYILLLIITPVRADEPRTWIGPHVKSINTLDGGTLFDVVEKIRIQIKNDTETPIAVRIDVSDDELRKVPAKVALKKIPAVVALSYAADIGGYEFLFQNGVWVLRNTPLHQRVYPGDTVALSTKLVTRDELRALGLAEAADGKISVQQGAKWPKLPEGKITRIKDAIVIIAQRQEIDNFHALLQLHRRGYRIPTINSEQGGAHQSTTRPESKSE</sequence>
<evidence type="ECO:0000256" key="1">
    <source>
        <dbReference type="SAM" id="MobiDB-lite"/>
    </source>
</evidence>
<feature type="region of interest" description="Disordered" evidence="1">
    <location>
        <begin position="198"/>
        <end position="218"/>
    </location>
</feature>
<dbReference type="AlphaFoldDB" id="A0AAT9FHD3"/>
<gene>
    <name evidence="2" type="ORF">NT6N_04310</name>
</gene>
<organism evidence="2">
    <name type="scientific">Oceaniferula spumae</name>
    <dbReference type="NCBI Taxonomy" id="2979115"/>
    <lineage>
        <taxon>Bacteria</taxon>
        <taxon>Pseudomonadati</taxon>
        <taxon>Verrucomicrobiota</taxon>
        <taxon>Verrucomicrobiia</taxon>
        <taxon>Verrucomicrobiales</taxon>
        <taxon>Verrucomicrobiaceae</taxon>
        <taxon>Oceaniferula</taxon>
    </lineage>
</organism>
<protein>
    <submittedName>
        <fullName evidence="2">Uncharacterized protein</fullName>
    </submittedName>
</protein>
<name>A0AAT9FHD3_9BACT</name>